<dbReference type="PANTHER" id="PTHR11135:SF0">
    <property type="entry name" value="ELONGATOR COMPLEX PROTEIN 3"/>
    <property type="match status" value="1"/>
</dbReference>
<evidence type="ECO:0000259" key="7">
    <source>
        <dbReference type="PROSITE" id="PS51918"/>
    </source>
</evidence>
<keyword evidence="4" id="KW-0479">Metal-binding</keyword>
<dbReference type="GO" id="GO:0005737">
    <property type="term" value="C:cytoplasm"/>
    <property type="evidence" value="ECO:0007669"/>
    <property type="project" value="TreeGrafter"/>
</dbReference>
<dbReference type="GO" id="GO:0003824">
    <property type="term" value="F:catalytic activity"/>
    <property type="evidence" value="ECO:0007669"/>
    <property type="project" value="InterPro"/>
</dbReference>
<dbReference type="InterPro" id="IPR058240">
    <property type="entry name" value="rSAM_sf"/>
</dbReference>
<dbReference type="Proteomes" id="UP000003195">
    <property type="component" value="Unassembled WGS sequence"/>
</dbReference>
<dbReference type="SUPFAM" id="SSF102114">
    <property type="entry name" value="Radical SAM enzymes"/>
    <property type="match status" value="1"/>
</dbReference>
<evidence type="ECO:0000313" key="8">
    <source>
        <dbReference type="EMBL" id="EFQ04910.1"/>
    </source>
</evidence>
<keyword evidence="3" id="KW-0949">S-adenosyl-L-methionine</keyword>
<dbReference type="GO" id="GO:0051539">
    <property type="term" value="F:4 iron, 4 sulfur cluster binding"/>
    <property type="evidence" value="ECO:0007669"/>
    <property type="project" value="UniProtKB-KW"/>
</dbReference>
<dbReference type="RefSeq" id="WP_006940929.1">
    <property type="nucleotide sequence ID" value="NZ_GL538181.1"/>
</dbReference>
<dbReference type="PANTHER" id="PTHR11135">
    <property type="entry name" value="HISTONE ACETYLTRANSFERASE-RELATED"/>
    <property type="match status" value="1"/>
</dbReference>
<dbReference type="Pfam" id="PF04055">
    <property type="entry name" value="Radical_SAM"/>
    <property type="match status" value="1"/>
</dbReference>
<keyword evidence="2" id="KW-0004">4Fe-4S</keyword>
<dbReference type="STRING" id="706434.HMPREF9429_00191"/>
<evidence type="ECO:0000256" key="2">
    <source>
        <dbReference type="ARBA" id="ARBA00022485"/>
    </source>
</evidence>
<dbReference type="InterPro" id="IPR007197">
    <property type="entry name" value="rSAM"/>
</dbReference>
<sequence>MKTSIIPVFIPHLGCPHRCVFCDQHTVTGQAEVPTGADTAQKIATYTRKKGAAYEVAFYGGSFTAVSATLQEELLQPAYEALQNGLVSAIRCSTRPDCIDDEVLNRLKRYGVRTVELGVQSMDDRVLQAAKRGHTSEDVYRAVSLLKKSGFTIGLQLMPGLPGEDWTSLTATTEAVCNLEPDFTRIYPVVVIANTELEDMYRRGHYEPLTIDEAVRRSAYMKELFLRHHIPCIRTGLQSTADLDDGLQVLAGAYAPAMGDMVDSLRYGRQIRFLLEDLGHTGRVTIRYNRRDTSRTRGYKNENMKLPATFKIVAAWQEDNSLPEGTVRVETDCQVWDIHTNTGERIQRS</sequence>
<dbReference type="SMART" id="SM00729">
    <property type="entry name" value="Elp3"/>
    <property type="match status" value="1"/>
</dbReference>
<dbReference type="OrthoDB" id="9815044at2"/>
<name>E2Z9T5_9FIRM</name>
<evidence type="ECO:0000256" key="6">
    <source>
        <dbReference type="ARBA" id="ARBA00023014"/>
    </source>
</evidence>
<dbReference type="InterPro" id="IPR032432">
    <property type="entry name" value="Radical_SAM_C"/>
</dbReference>
<evidence type="ECO:0000256" key="3">
    <source>
        <dbReference type="ARBA" id="ARBA00022691"/>
    </source>
</evidence>
<dbReference type="PROSITE" id="PS51918">
    <property type="entry name" value="RADICAL_SAM"/>
    <property type="match status" value="1"/>
</dbReference>
<dbReference type="EMBL" id="AECS01000007">
    <property type="protein sequence ID" value="EFQ04910.1"/>
    <property type="molecule type" value="Genomic_DNA"/>
</dbReference>
<dbReference type="SFLD" id="SFLDG01086">
    <property type="entry name" value="elongater_protein-like"/>
    <property type="match status" value="1"/>
</dbReference>
<evidence type="ECO:0000313" key="9">
    <source>
        <dbReference type="Proteomes" id="UP000003195"/>
    </source>
</evidence>
<keyword evidence="9" id="KW-1185">Reference proteome</keyword>
<feature type="domain" description="Radical SAM core" evidence="7">
    <location>
        <begin position="1"/>
        <end position="231"/>
    </location>
</feature>
<organism evidence="8 9">
    <name type="scientific">Megasphaera micronuciformis F0359</name>
    <dbReference type="NCBI Taxonomy" id="706434"/>
    <lineage>
        <taxon>Bacteria</taxon>
        <taxon>Bacillati</taxon>
        <taxon>Bacillota</taxon>
        <taxon>Negativicutes</taxon>
        <taxon>Veillonellales</taxon>
        <taxon>Veillonellaceae</taxon>
        <taxon>Megasphaera</taxon>
    </lineage>
</organism>
<evidence type="ECO:0000256" key="4">
    <source>
        <dbReference type="ARBA" id="ARBA00022723"/>
    </source>
</evidence>
<dbReference type="InterPro" id="IPR006638">
    <property type="entry name" value="Elp3/MiaA/NifB-like_rSAM"/>
</dbReference>
<dbReference type="Pfam" id="PF16199">
    <property type="entry name" value="Radical_SAM_C"/>
    <property type="match status" value="1"/>
</dbReference>
<dbReference type="GO" id="GO:0002926">
    <property type="term" value="P:tRNA wobble base 5-methoxycarbonylmethyl-2-thiouridinylation"/>
    <property type="evidence" value="ECO:0007669"/>
    <property type="project" value="TreeGrafter"/>
</dbReference>
<dbReference type="InterPro" id="IPR023404">
    <property type="entry name" value="rSAM_horseshoe"/>
</dbReference>
<dbReference type="AlphaFoldDB" id="E2Z9T5"/>
<keyword evidence="6" id="KW-0411">Iron-sulfur</keyword>
<accession>E2Z9T5</accession>
<protein>
    <submittedName>
        <fullName evidence="8">Putative radical SAM protein, TIGR01212 family</fullName>
    </submittedName>
</protein>
<dbReference type="eggNOG" id="COG1243">
    <property type="taxonomic scope" value="Bacteria"/>
</dbReference>
<dbReference type="Gene3D" id="3.80.30.20">
    <property type="entry name" value="tm_1862 like domain"/>
    <property type="match status" value="1"/>
</dbReference>
<dbReference type="InterPro" id="IPR039661">
    <property type="entry name" value="ELP3"/>
</dbReference>
<comment type="caution">
    <text evidence="8">The sequence shown here is derived from an EMBL/GenBank/DDBJ whole genome shotgun (WGS) entry which is preliminary data.</text>
</comment>
<gene>
    <name evidence="8" type="ORF">HMPREF9429_00191</name>
</gene>
<keyword evidence="5" id="KW-0408">Iron</keyword>
<dbReference type="GO" id="GO:0046872">
    <property type="term" value="F:metal ion binding"/>
    <property type="evidence" value="ECO:0007669"/>
    <property type="project" value="UniProtKB-KW"/>
</dbReference>
<evidence type="ECO:0000256" key="5">
    <source>
        <dbReference type="ARBA" id="ARBA00023004"/>
    </source>
</evidence>
<proteinExistence type="predicted"/>
<evidence type="ECO:0000256" key="1">
    <source>
        <dbReference type="ARBA" id="ARBA00001966"/>
    </source>
</evidence>
<comment type="cofactor">
    <cofactor evidence="1">
        <name>[4Fe-4S] cluster</name>
        <dbReference type="ChEBI" id="CHEBI:49883"/>
    </cofactor>
</comment>
<dbReference type="HOGENOM" id="CLU_057482_0_0_9"/>
<reference evidence="8 9" key="1">
    <citation type="submission" date="2010-08" db="EMBL/GenBank/DDBJ databases">
        <authorList>
            <person name="Weinstock G."/>
            <person name="Sodergren E."/>
            <person name="Clifton S."/>
            <person name="Fulton L."/>
            <person name="Fulton B."/>
            <person name="Courtney L."/>
            <person name="Fronick C."/>
            <person name="Harrison M."/>
            <person name="Strong C."/>
            <person name="Farmer C."/>
            <person name="Delahaunty K."/>
            <person name="Markovic C."/>
            <person name="Hall O."/>
            <person name="Minx P."/>
            <person name="Tomlinson C."/>
            <person name="Mitreva M."/>
            <person name="Hou S."/>
            <person name="Chen J."/>
            <person name="Wollam A."/>
            <person name="Pepin K.H."/>
            <person name="Johnson M."/>
            <person name="Bhonagiri V."/>
            <person name="Zhang X."/>
            <person name="Suruliraj S."/>
            <person name="Warren W."/>
            <person name="Chinwalla A."/>
            <person name="Mardis E.R."/>
            <person name="Wilson R.K."/>
        </authorList>
    </citation>
    <scope>NUCLEOTIDE SEQUENCE [LARGE SCALE GENOMIC DNA]</scope>
    <source>
        <strain evidence="8 9">F0359</strain>
    </source>
</reference>
<dbReference type="SFLD" id="SFLDS00029">
    <property type="entry name" value="Radical_SAM"/>
    <property type="match status" value="1"/>
</dbReference>
<dbReference type="CDD" id="cd01335">
    <property type="entry name" value="Radical_SAM"/>
    <property type="match status" value="1"/>
</dbReference>
<dbReference type="SFLD" id="SFLDG01082">
    <property type="entry name" value="B12-binding_domain_containing"/>
    <property type="match status" value="1"/>
</dbReference>